<organism evidence="7 8">
    <name type="scientific">Paenibacillus phyllosphaerae</name>
    <dbReference type="NCBI Taxonomy" id="274593"/>
    <lineage>
        <taxon>Bacteria</taxon>
        <taxon>Bacillati</taxon>
        <taxon>Bacillota</taxon>
        <taxon>Bacilli</taxon>
        <taxon>Bacillales</taxon>
        <taxon>Paenibacillaceae</taxon>
        <taxon>Paenibacillus</taxon>
    </lineage>
</organism>
<evidence type="ECO:0000256" key="4">
    <source>
        <dbReference type="ARBA" id="ARBA00022989"/>
    </source>
</evidence>
<gene>
    <name evidence="7" type="ORF">FHS18_003563</name>
</gene>
<accession>A0A7W5AZ76</accession>
<proteinExistence type="predicted"/>
<evidence type="ECO:0000256" key="2">
    <source>
        <dbReference type="ARBA" id="ARBA00022475"/>
    </source>
</evidence>
<keyword evidence="3 6" id="KW-0812">Transmembrane</keyword>
<feature type="transmembrane region" description="Helical" evidence="6">
    <location>
        <begin position="116"/>
        <end position="137"/>
    </location>
</feature>
<dbReference type="RefSeq" id="WP_183601355.1">
    <property type="nucleotide sequence ID" value="NZ_JACHXK010000007.1"/>
</dbReference>
<name>A0A7W5AZ76_9BACL</name>
<feature type="transmembrane region" description="Helical" evidence="6">
    <location>
        <begin position="235"/>
        <end position="255"/>
    </location>
</feature>
<evidence type="ECO:0000256" key="3">
    <source>
        <dbReference type="ARBA" id="ARBA00022692"/>
    </source>
</evidence>
<evidence type="ECO:0000256" key="1">
    <source>
        <dbReference type="ARBA" id="ARBA00004651"/>
    </source>
</evidence>
<dbReference type="PANTHER" id="PTHR32196:SF72">
    <property type="entry name" value="RIBOSE IMPORT PERMEASE PROTEIN RBSC"/>
    <property type="match status" value="1"/>
</dbReference>
<evidence type="ECO:0000313" key="8">
    <source>
        <dbReference type="Proteomes" id="UP000570361"/>
    </source>
</evidence>
<reference evidence="7 8" key="1">
    <citation type="submission" date="2020-08" db="EMBL/GenBank/DDBJ databases">
        <title>Genomic Encyclopedia of Type Strains, Phase III (KMG-III): the genomes of soil and plant-associated and newly described type strains.</title>
        <authorList>
            <person name="Whitman W."/>
        </authorList>
    </citation>
    <scope>NUCLEOTIDE SEQUENCE [LARGE SCALE GENOMIC DNA]</scope>
    <source>
        <strain evidence="7 8">CECT 5862</strain>
    </source>
</reference>
<keyword evidence="2" id="KW-1003">Cell membrane</keyword>
<feature type="transmembrane region" description="Helical" evidence="6">
    <location>
        <begin position="317"/>
        <end position="336"/>
    </location>
</feature>
<dbReference type="EMBL" id="JACHXK010000007">
    <property type="protein sequence ID" value="MBB3111495.1"/>
    <property type="molecule type" value="Genomic_DNA"/>
</dbReference>
<dbReference type="AlphaFoldDB" id="A0A7W5AZ76"/>
<keyword evidence="4 6" id="KW-1133">Transmembrane helix</keyword>
<feature type="transmembrane region" description="Helical" evidence="6">
    <location>
        <begin position="36"/>
        <end position="53"/>
    </location>
</feature>
<comment type="subcellular location">
    <subcellularLocation>
        <location evidence="1">Cell membrane</location>
        <topology evidence="1">Multi-pass membrane protein</topology>
    </subcellularLocation>
</comment>
<feature type="transmembrane region" description="Helical" evidence="6">
    <location>
        <begin position="293"/>
        <end position="311"/>
    </location>
</feature>
<keyword evidence="5 6" id="KW-0472">Membrane</keyword>
<evidence type="ECO:0000256" key="6">
    <source>
        <dbReference type="SAM" id="Phobius"/>
    </source>
</evidence>
<dbReference type="Proteomes" id="UP000570361">
    <property type="component" value="Unassembled WGS sequence"/>
</dbReference>
<protein>
    <submittedName>
        <fullName evidence="7">Rhamnose transport system permease protein</fullName>
    </submittedName>
</protein>
<dbReference type="GO" id="GO:0022857">
    <property type="term" value="F:transmembrane transporter activity"/>
    <property type="evidence" value="ECO:0007669"/>
    <property type="project" value="InterPro"/>
</dbReference>
<keyword evidence="8" id="KW-1185">Reference proteome</keyword>
<dbReference type="CDD" id="cd06579">
    <property type="entry name" value="TM_PBP1_transp_AraH_like"/>
    <property type="match status" value="1"/>
</dbReference>
<comment type="caution">
    <text evidence="7">The sequence shown here is derived from an EMBL/GenBank/DDBJ whole genome shotgun (WGS) entry which is preliminary data.</text>
</comment>
<sequence>MKQKEWGEPALAITQSAVQPAAKAAWSSSFAKFREIGLLAFIALLCVGVQLRNPSFLTWENINDIATNTAILAILSVGMMLVIITRGIDLSIGATLALSGMTAALTVKQFPGLHPGVALLLGIAVGLVCGAIVGLLVSKVGILPIIATLGMMNVFRGLTYEMSGGKWVSAHQMPDSFKQLATGTILGINNLIVIAVVIYVAAYYFVSYTRTGRRVYAVGSSPESAAVSGIKSDRILWLVYTLMGGLTGLAGVLWVSKFASAQGDTASGYELNVIAACVLGGVSIAGGSGKISGIILGSVLLGILNNALPMINVSPFWQSWIQGMIIVIAVIINALVKRGINRNNLMRRKI</sequence>
<dbReference type="Pfam" id="PF02653">
    <property type="entry name" value="BPD_transp_2"/>
    <property type="match status" value="1"/>
</dbReference>
<feature type="transmembrane region" description="Helical" evidence="6">
    <location>
        <begin position="180"/>
        <end position="206"/>
    </location>
</feature>
<evidence type="ECO:0000313" key="7">
    <source>
        <dbReference type="EMBL" id="MBB3111495.1"/>
    </source>
</evidence>
<evidence type="ECO:0000256" key="5">
    <source>
        <dbReference type="ARBA" id="ARBA00023136"/>
    </source>
</evidence>
<feature type="transmembrane region" description="Helical" evidence="6">
    <location>
        <begin position="65"/>
        <end position="83"/>
    </location>
</feature>
<feature type="transmembrane region" description="Helical" evidence="6">
    <location>
        <begin position="267"/>
        <end position="286"/>
    </location>
</feature>
<dbReference type="InterPro" id="IPR001851">
    <property type="entry name" value="ABC_transp_permease"/>
</dbReference>
<feature type="transmembrane region" description="Helical" evidence="6">
    <location>
        <begin position="142"/>
        <end position="160"/>
    </location>
</feature>
<dbReference type="GO" id="GO:0005886">
    <property type="term" value="C:plasma membrane"/>
    <property type="evidence" value="ECO:0007669"/>
    <property type="project" value="UniProtKB-SubCell"/>
</dbReference>
<dbReference type="PANTHER" id="PTHR32196">
    <property type="entry name" value="ABC TRANSPORTER PERMEASE PROTEIN YPHD-RELATED-RELATED"/>
    <property type="match status" value="1"/>
</dbReference>